<dbReference type="Pfam" id="PF16868">
    <property type="entry name" value="NMT1_3"/>
    <property type="match status" value="1"/>
</dbReference>
<dbReference type="InterPro" id="IPR011852">
    <property type="entry name" value="TRAP_TAXI"/>
</dbReference>
<organism evidence="2 3">
    <name type="scientific">Paracoccus benzoatiresistens</name>
    <dbReference type="NCBI Taxonomy" id="2997341"/>
    <lineage>
        <taxon>Bacteria</taxon>
        <taxon>Pseudomonadati</taxon>
        <taxon>Pseudomonadota</taxon>
        <taxon>Alphaproteobacteria</taxon>
        <taxon>Rhodobacterales</taxon>
        <taxon>Paracoccaceae</taxon>
        <taxon>Paracoccus</taxon>
    </lineage>
</organism>
<dbReference type="NCBIfam" id="TIGR02122">
    <property type="entry name" value="TRAP_TAXI"/>
    <property type="match status" value="1"/>
</dbReference>
<name>A0ABT4J1T6_9RHOB</name>
<keyword evidence="3" id="KW-1185">Reference proteome</keyword>
<dbReference type="PANTHER" id="PTHR42941:SF1">
    <property type="entry name" value="SLL1037 PROTEIN"/>
    <property type="match status" value="1"/>
</dbReference>
<feature type="chain" id="PRO_5047019441" evidence="1">
    <location>
        <begin position="25"/>
        <end position="353"/>
    </location>
</feature>
<dbReference type="SUPFAM" id="SSF53850">
    <property type="entry name" value="Periplasmic binding protein-like II"/>
    <property type="match status" value="1"/>
</dbReference>
<evidence type="ECO:0000313" key="3">
    <source>
        <dbReference type="Proteomes" id="UP001149822"/>
    </source>
</evidence>
<dbReference type="EMBL" id="JAPTYD010000004">
    <property type="protein sequence ID" value="MCZ0961083.1"/>
    <property type="molecule type" value="Genomic_DNA"/>
</dbReference>
<gene>
    <name evidence="2" type="ORF">OU682_05560</name>
</gene>
<dbReference type="Gene3D" id="3.40.190.10">
    <property type="entry name" value="Periplasmic binding protein-like II"/>
    <property type="match status" value="2"/>
</dbReference>
<proteinExistence type="predicted"/>
<sequence length="353" mass="37886">MSKTNWLATALVALLALAAGPAATQEFGKAVMTGGPTGTYIQIGRDMARLLAGCGQTLEVIESAGSLENFVAVRQRRNTQFGIVQNDVLEYLKTYSADDPAVARAIYGVRIAFPLYDEEVHLLARSDINSLADLAGKRVAIGVENSGTFLTASLVLDLTGTEPAERRLIAPADALPALKAGQIDAFFYVAGAPTALFAEGGIDGEQFHLVPITDETLQSVYDTATIPANTYPFQPEAVSGIAVKALLMTFEYDMDGNSYQRQSCKAVSDLSNLILTRLTELQQTGHPKWKNVDLQDIPAGWDIGNCVNEGLRPDYQLECTAPLATAAPEQAEEPGESDANRAYREYICATIGC</sequence>
<feature type="signal peptide" evidence="1">
    <location>
        <begin position="1"/>
        <end position="24"/>
    </location>
</feature>
<dbReference type="PANTHER" id="PTHR42941">
    <property type="entry name" value="SLL1037 PROTEIN"/>
    <property type="match status" value="1"/>
</dbReference>
<dbReference type="Proteomes" id="UP001149822">
    <property type="component" value="Unassembled WGS sequence"/>
</dbReference>
<evidence type="ECO:0000256" key="1">
    <source>
        <dbReference type="SAM" id="SignalP"/>
    </source>
</evidence>
<dbReference type="RefSeq" id="WP_268941081.1">
    <property type="nucleotide sequence ID" value="NZ_JAPTYD010000004.1"/>
</dbReference>
<accession>A0ABT4J1T6</accession>
<reference evidence="2" key="1">
    <citation type="submission" date="2022-12" db="EMBL/GenBank/DDBJ databases">
        <title>Paracoccus sp. EF6 isolated from a lake water.</title>
        <authorList>
            <person name="Liu H."/>
        </authorList>
    </citation>
    <scope>NUCLEOTIDE SEQUENCE</scope>
    <source>
        <strain evidence="2">EF6</strain>
    </source>
</reference>
<evidence type="ECO:0000313" key="2">
    <source>
        <dbReference type="EMBL" id="MCZ0961083.1"/>
    </source>
</evidence>
<keyword evidence="1" id="KW-0732">Signal</keyword>
<comment type="caution">
    <text evidence="2">The sequence shown here is derived from an EMBL/GenBank/DDBJ whole genome shotgun (WGS) entry which is preliminary data.</text>
</comment>
<protein>
    <submittedName>
        <fullName evidence="2">TAXI family TRAP transporter solute-binding subunit</fullName>
    </submittedName>
</protein>